<name>A0A4U9ZPT5_STRAP</name>
<evidence type="ECO:0000313" key="1">
    <source>
        <dbReference type="EMBL" id="VTS42472.1"/>
    </source>
</evidence>
<dbReference type="AlphaFoldDB" id="A0A4U9ZPT5"/>
<gene>
    <name evidence="1" type="ORF">NCTC11062_01509</name>
</gene>
<evidence type="ECO:0000313" key="2">
    <source>
        <dbReference type="Proteomes" id="UP000403538"/>
    </source>
</evidence>
<protein>
    <submittedName>
        <fullName evidence="1">Uncharacterized protein</fullName>
    </submittedName>
</protein>
<dbReference type="EMBL" id="CABEID010000001">
    <property type="protein sequence ID" value="VTS42472.1"/>
    <property type="molecule type" value="Genomic_DNA"/>
</dbReference>
<reference evidence="1 2" key="1">
    <citation type="submission" date="2019-05" db="EMBL/GenBank/DDBJ databases">
        <authorList>
            <consortium name="Pathogen Informatics"/>
        </authorList>
    </citation>
    <scope>NUCLEOTIDE SEQUENCE [LARGE SCALE GENOMIC DNA]</scope>
    <source>
        <strain evidence="1 2">NCTC11062</strain>
    </source>
</reference>
<organism evidence="1 2">
    <name type="scientific">Streptococcus anginosus</name>
    <dbReference type="NCBI Taxonomy" id="1328"/>
    <lineage>
        <taxon>Bacteria</taxon>
        <taxon>Bacillati</taxon>
        <taxon>Bacillota</taxon>
        <taxon>Bacilli</taxon>
        <taxon>Lactobacillales</taxon>
        <taxon>Streptococcaceae</taxon>
        <taxon>Streptococcus</taxon>
        <taxon>Streptococcus anginosus group</taxon>
    </lineage>
</organism>
<proteinExistence type="predicted"/>
<accession>A0A4U9ZPT5</accession>
<sequence length="35" mass="3901">MRIIVKGVGEITIAFSGKFSYSGHLEILHGVILQW</sequence>
<dbReference type="Proteomes" id="UP000403538">
    <property type="component" value="Unassembled WGS sequence"/>
</dbReference>